<comment type="caution">
    <text evidence="2">The sequence shown here is derived from an EMBL/GenBank/DDBJ whole genome shotgun (WGS) entry which is preliminary data.</text>
</comment>
<gene>
    <name evidence="2" type="ORF">DPMN_150810</name>
</gene>
<protein>
    <submittedName>
        <fullName evidence="2">Uncharacterized protein</fullName>
    </submittedName>
</protein>
<dbReference type="EMBL" id="JAIWYP010000007">
    <property type="protein sequence ID" value="KAH3797233.1"/>
    <property type="molecule type" value="Genomic_DNA"/>
</dbReference>
<evidence type="ECO:0000313" key="2">
    <source>
        <dbReference type="EMBL" id="KAH3797233.1"/>
    </source>
</evidence>
<sequence length="115" mass="12545">MDAIPICHYHILLLVIVFSCSTTDEHGDEILGCQLLTSSNSVDPGSFSCDVIDPLDVTPVTKAHEYLISSIIRVSSENIGQVTSVVSEQTANNTNNESNYSTFPVNIVSFVKLRQ</sequence>
<reference evidence="2" key="2">
    <citation type="submission" date="2020-11" db="EMBL/GenBank/DDBJ databases">
        <authorList>
            <person name="McCartney M.A."/>
            <person name="Auch B."/>
            <person name="Kono T."/>
            <person name="Mallez S."/>
            <person name="Becker A."/>
            <person name="Gohl D.M."/>
            <person name="Silverstein K.A.T."/>
            <person name="Koren S."/>
            <person name="Bechman K.B."/>
            <person name="Herman A."/>
            <person name="Abrahante J.E."/>
            <person name="Garbe J."/>
        </authorList>
    </citation>
    <scope>NUCLEOTIDE SEQUENCE</scope>
    <source>
        <strain evidence="2">Duluth1</strain>
        <tissue evidence="2">Whole animal</tissue>
    </source>
</reference>
<keyword evidence="1" id="KW-0732">Signal</keyword>
<organism evidence="2 3">
    <name type="scientific">Dreissena polymorpha</name>
    <name type="common">Zebra mussel</name>
    <name type="synonym">Mytilus polymorpha</name>
    <dbReference type="NCBI Taxonomy" id="45954"/>
    <lineage>
        <taxon>Eukaryota</taxon>
        <taxon>Metazoa</taxon>
        <taxon>Spiralia</taxon>
        <taxon>Lophotrochozoa</taxon>
        <taxon>Mollusca</taxon>
        <taxon>Bivalvia</taxon>
        <taxon>Autobranchia</taxon>
        <taxon>Heteroconchia</taxon>
        <taxon>Euheterodonta</taxon>
        <taxon>Imparidentia</taxon>
        <taxon>Neoheterodontei</taxon>
        <taxon>Myida</taxon>
        <taxon>Dreissenoidea</taxon>
        <taxon>Dreissenidae</taxon>
        <taxon>Dreissena</taxon>
    </lineage>
</organism>
<keyword evidence="3" id="KW-1185">Reference proteome</keyword>
<feature type="signal peptide" evidence="1">
    <location>
        <begin position="1"/>
        <end position="27"/>
    </location>
</feature>
<dbReference type="Proteomes" id="UP000828390">
    <property type="component" value="Unassembled WGS sequence"/>
</dbReference>
<evidence type="ECO:0000256" key="1">
    <source>
        <dbReference type="SAM" id="SignalP"/>
    </source>
</evidence>
<dbReference type="AlphaFoldDB" id="A0A9D4FH65"/>
<proteinExistence type="predicted"/>
<feature type="chain" id="PRO_5039303647" evidence="1">
    <location>
        <begin position="28"/>
        <end position="115"/>
    </location>
</feature>
<reference evidence="2" key="1">
    <citation type="journal article" date="2019" name="bioRxiv">
        <title>The Genome of the Zebra Mussel, Dreissena polymorpha: A Resource for Invasive Species Research.</title>
        <authorList>
            <person name="McCartney M.A."/>
            <person name="Auch B."/>
            <person name="Kono T."/>
            <person name="Mallez S."/>
            <person name="Zhang Y."/>
            <person name="Obille A."/>
            <person name="Becker A."/>
            <person name="Abrahante J.E."/>
            <person name="Garbe J."/>
            <person name="Badalamenti J.P."/>
            <person name="Herman A."/>
            <person name="Mangelson H."/>
            <person name="Liachko I."/>
            <person name="Sullivan S."/>
            <person name="Sone E.D."/>
            <person name="Koren S."/>
            <person name="Silverstein K.A.T."/>
            <person name="Beckman K.B."/>
            <person name="Gohl D.M."/>
        </authorList>
    </citation>
    <scope>NUCLEOTIDE SEQUENCE</scope>
    <source>
        <strain evidence="2">Duluth1</strain>
        <tissue evidence="2">Whole animal</tissue>
    </source>
</reference>
<accession>A0A9D4FH65</accession>
<evidence type="ECO:0000313" key="3">
    <source>
        <dbReference type="Proteomes" id="UP000828390"/>
    </source>
</evidence>
<name>A0A9D4FH65_DREPO</name>